<keyword evidence="7" id="KW-0067">ATP-binding</keyword>
<dbReference type="HAMAP" id="MF_00328">
    <property type="entry name" value="Guanylate_kinase"/>
    <property type="match status" value="1"/>
</dbReference>
<comment type="similarity">
    <text evidence="1">Belongs to the guanylate kinase family.</text>
</comment>
<dbReference type="AlphaFoldDB" id="A0A0D7BIL1"/>
<dbReference type="GO" id="GO:0005829">
    <property type="term" value="C:cytosol"/>
    <property type="evidence" value="ECO:0007669"/>
    <property type="project" value="TreeGrafter"/>
</dbReference>
<name>A0A0D7BIL1_9AGAR</name>
<keyword evidence="4" id="KW-0808">Transferase</keyword>
<dbReference type="SUPFAM" id="SSF52540">
    <property type="entry name" value="P-loop containing nucleoside triphosphate hydrolases"/>
    <property type="match status" value="1"/>
</dbReference>
<dbReference type="InterPro" id="IPR020590">
    <property type="entry name" value="Guanylate_kinase_CS"/>
</dbReference>
<sequence>MADFFRPLLLFGPSGVGKSTLLKRLFAEFPDKFGFSVSHTTRKPRPGEADGKDYHFVTVDRFKDLIAEKAFIEWAEFSGNYYGTSFATVRAVQERGQRCILDIEIQGVKQIRETNLNPVYTFISPPSMTLLRERLQNRGTETEASVQKRLATAVKEIDYAKTAEKDFVIINDDFERAYSLFRSVALGEKVPADTLPALDD</sequence>
<protein>
    <recommendedName>
        <fullName evidence="3">Guanylate kinase</fullName>
        <ecNumber evidence="2">2.7.4.8</ecNumber>
    </recommendedName>
    <alternativeName>
        <fullName evidence="8">GMP kinase</fullName>
    </alternativeName>
</protein>
<dbReference type="OrthoDB" id="6334211at2759"/>
<dbReference type="InterPro" id="IPR017665">
    <property type="entry name" value="Guanylate_kinase"/>
</dbReference>
<dbReference type="STRING" id="1314674.A0A0D7BIL1"/>
<dbReference type="InterPro" id="IPR008145">
    <property type="entry name" value="GK/Ca_channel_bsu"/>
</dbReference>
<evidence type="ECO:0000256" key="8">
    <source>
        <dbReference type="ARBA" id="ARBA00030128"/>
    </source>
</evidence>
<dbReference type="Pfam" id="PF00625">
    <property type="entry name" value="Guanylate_kin"/>
    <property type="match status" value="1"/>
</dbReference>
<dbReference type="Gene3D" id="3.40.50.300">
    <property type="entry name" value="P-loop containing nucleotide triphosphate hydrolases"/>
    <property type="match status" value="1"/>
</dbReference>
<evidence type="ECO:0000259" key="9">
    <source>
        <dbReference type="PROSITE" id="PS50052"/>
    </source>
</evidence>
<accession>A0A0D7BIL1</accession>
<keyword evidence="6 10" id="KW-0418">Kinase</keyword>
<evidence type="ECO:0000256" key="2">
    <source>
        <dbReference type="ARBA" id="ARBA00012961"/>
    </source>
</evidence>
<reference evidence="10 11" key="1">
    <citation type="journal article" date="2015" name="Fungal Genet. Biol.">
        <title>Evolution of novel wood decay mechanisms in Agaricales revealed by the genome sequences of Fistulina hepatica and Cylindrobasidium torrendii.</title>
        <authorList>
            <person name="Floudas D."/>
            <person name="Held B.W."/>
            <person name="Riley R."/>
            <person name="Nagy L.G."/>
            <person name="Koehler G."/>
            <person name="Ransdell A.S."/>
            <person name="Younus H."/>
            <person name="Chow J."/>
            <person name="Chiniquy J."/>
            <person name="Lipzen A."/>
            <person name="Tritt A."/>
            <person name="Sun H."/>
            <person name="Haridas S."/>
            <person name="LaButti K."/>
            <person name="Ohm R.A."/>
            <person name="Kues U."/>
            <person name="Blanchette R.A."/>
            <person name="Grigoriev I.V."/>
            <person name="Minto R.E."/>
            <person name="Hibbett D.S."/>
        </authorList>
    </citation>
    <scope>NUCLEOTIDE SEQUENCE [LARGE SCALE GENOMIC DNA]</scope>
    <source>
        <strain evidence="10 11">FP15055 ss-10</strain>
    </source>
</reference>
<dbReference type="PANTHER" id="PTHR23117">
    <property type="entry name" value="GUANYLATE KINASE-RELATED"/>
    <property type="match status" value="1"/>
</dbReference>
<dbReference type="PANTHER" id="PTHR23117:SF13">
    <property type="entry name" value="GUANYLATE KINASE"/>
    <property type="match status" value="1"/>
</dbReference>
<dbReference type="Proteomes" id="UP000054007">
    <property type="component" value="Unassembled WGS sequence"/>
</dbReference>
<keyword evidence="5" id="KW-0547">Nucleotide-binding</keyword>
<dbReference type="NCBIfam" id="TIGR03263">
    <property type="entry name" value="guanyl_kin"/>
    <property type="match status" value="1"/>
</dbReference>
<dbReference type="GO" id="GO:0005524">
    <property type="term" value="F:ATP binding"/>
    <property type="evidence" value="ECO:0007669"/>
    <property type="project" value="UniProtKB-KW"/>
</dbReference>
<dbReference type="SMART" id="SM00072">
    <property type="entry name" value="GuKc"/>
    <property type="match status" value="1"/>
</dbReference>
<dbReference type="EMBL" id="KN880470">
    <property type="protein sequence ID" value="KIY70287.1"/>
    <property type="molecule type" value="Genomic_DNA"/>
</dbReference>
<proteinExistence type="inferred from homology"/>
<dbReference type="PROSITE" id="PS50052">
    <property type="entry name" value="GUANYLATE_KINASE_2"/>
    <property type="match status" value="1"/>
</dbReference>
<evidence type="ECO:0000256" key="4">
    <source>
        <dbReference type="ARBA" id="ARBA00022679"/>
    </source>
</evidence>
<organism evidence="10 11">
    <name type="scientific">Cylindrobasidium torrendii FP15055 ss-10</name>
    <dbReference type="NCBI Taxonomy" id="1314674"/>
    <lineage>
        <taxon>Eukaryota</taxon>
        <taxon>Fungi</taxon>
        <taxon>Dikarya</taxon>
        <taxon>Basidiomycota</taxon>
        <taxon>Agaricomycotina</taxon>
        <taxon>Agaricomycetes</taxon>
        <taxon>Agaricomycetidae</taxon>
        <taxon>Agaricales</taxon>
        <taxon>Marasmiineae</taxon>
        <taxon>Physalacriaceae</taxon>
        <taxon>Cylindrobasidium</taxon>
    </lineage>
</organism>
<dbReference type="InterPro" id="IPR027417">
    <property type="entry name" value="P-loop_NTPase"/>
</dbReference>
<dbReference type="CDD" id="cd00071">
    <property type="entry name" value="GMPK"/>
    <property type="match status" value="1"/>
</dbReference>
<evidence type="ECO:0000256" key="7">
    <source>
        <dbReference type="ARBA" id="ARBA00022840"/>
    </source>
</evidence>
<evidence type="ECO:0000256" key="6">
    <source>
        <dbReference type="ARBA" id="ARBA00022777"/>
    </source>
</evidence>
<keyword evidence="11" id="KW-1185">Reference proteome</keyword>
<dbReference type="PROSITE" id="PS00856">
    <property type="entry name" value="GUANYLATE_KINASE_1"/>
    <property type="match status" value="1"/>
</dbReference>
<evidence type="ECO:0000313" key="11">
    <source>
        <dbReference type="Proteomes" id="UP000054007"/>
    </source>
</evidence>
<dbReference type="InterPro" id="IPR008144">
    <property type="entry name" value="Guanylate_kin-like_dom"/>
</dbReference>
<gene>
    <name evidence="10" type="ORF">CYLTODRAFT_371205</name>
</gene>
<dbReference type="GO" id="GO:0004385">
    <property type="term" value="F:GMP kinase activity"/>
    <property type="evidence" value="ECO:0007669"/>
    <property type="project" value="UniProtKB-EC"/>
</dbReference>
<dbReference type="EC" id="2.7.4.8" evidence="2"/>
<evidence type="ECO:0000256" key="3">
    <source>
        <dbReference type="ARBA" id="ARBA00016296"/>
    </source>
</evidence>
<feature type="domain" description="Guanylate kinase-like" evidence="9">
    <location>
        <begin position="5"/>
        <end position="186"/>
    </location>
</feature>
<evidence type="ECO:0000256" key="5">
    <source>
        <dbReference type="ARBA" id="ARBA00022741"/>
    </source>
</evidence>
<dbReference type="FunFam" id="3.40.50.300:FF:000776">
    <property type="entry name" value="Guanylate kinase 2"/>
    <property type="match status" value="1"/>
</dbReference>
<evidence type="ECO:0000256" key="1">
    <source>
        <dbReference type="ARBA" id="ARBA00005790"/>
    </source>
</evidence>
<evidence type="ECO:0000313" key="10">
    <source>
        <dbReference type="EMBL" id="KIY70287.1"/>
    </source>
</evidence>